<gene>
    <name evidence="1" type="ORF">HLH11_15300</name>
</gene>
<dbReference type="Proteomes" id="UP000532147">
    <property type="component" value="Unassembled WGS sequence"/>
</dbReference>
<dbReference type="EMBL" id="JABERH010000041">
    <property type="protein sequence ID" value="NNH39957.1"/>
    <property type="molecule type" value="Genomic_DNA"/>
</dbReference>
<organism evidence="1 2">
    <name type="scientific">Acinetobacter terrae</name>
    <dbReference type="NCBI Taxonomy" id="2731247"/>
    <lineage>
        <taxon>Bacteria</taxon>
        <taxon>Pseudomonadati</taxon>
        <taxon>Pseudomonadota</taxon>
        <taxon>Gammaproteobacteria</taxon>
        <taxon>Moraxellales</taxon>
        <taxon>Moraxellaceae</taxon>
        <taxon>Acinetobacter</taxon>
        <taxon>Acinetobacter Taxon 24</taxon>
    </lineage>
</organism>
<evidence type="ECO:0000313" key="2">
    <source>
        <dbReference type="Proteomes" id="UP000532147"/>
    </source>
</evidence>
<dbReference type="RefSeq" id="WP_171535278.1">
    <property type="nucleotide sequence ID" value="NZ_JABERH010000041.1"/>
</dbReference>
<accession>A0A8E4FBH6</accession>
<evidence type="ECO:0000313" key="1">
    <source>
        <dbReference type="EMBL" id="NNH39957.1"/>
    </source>
</evidence>
<comment type="caution">
    <text evidence="1">The sequence shown here is derived from an EMBL/GenBank/DDBJ whole genome shotgun (WGS) entry which is preliminary data.</text>
</comment>
<reference evidence="1 2" key="1">
    <citation type="submission" date="2020-04" db="EMBL/GenBank/DDBJ databases">
        <title>Acinetobacter Taxon 24.</title>
        <authorList>
            <person name="Nemec A."/>
            <person name="Radolfova-Krizova L."/>
            <person name="Higgins P.G."/>
            <person name="Spanelova P."/>
        </authorList>
    </citation>
    <scope>NUCLEOTIDE SEQUENCE [LARGE SCALE GENOMIC DNA]</scope>
    <source>
        <strain evidence="1 2">ANC 4280</strain>
    </source>
</reference>
<name>A0A8E4FBH6_9GAMM</name>
<sequence>MTTSTSLLIFEELFTELYHAIAKREQNPVRLKEPLDSIEKGAILELEEYCRKHAFNFQTHLEGENTFVIIVEY</sequence>
<proteinExistence type="predicted"/>
<dbReference type="AlphaFoldDB" id="A0A8E4FBH6"/>
<protein>
    <submittedName>
        <fullName evidence="1">Uncharacterized protein</fullName>
    </submittedName>
</protein>